<dbReference type="AlphaFoldDB" id="A0A445FUP2"/>
<feature type="transmembrane region" description="Helical" evidence="1">
    <location>
        <begin position="63"/>
        <end position="80"/>
    </location>
</feature>
<keyword evidence="3" id="KW-1185">Reference proteome</keyword>
<gene>
    <name evidence="2" type="ORF">D0Y65_048913</name>
</gene>
<evidence type="ECO:0000313" key="2">
    <source>
        <dbReference type="EMBL" id="RZB52629.1"/>
    </source>
</evidence>
<evidence type="ECO:0000256" key="1">
    <source>
        <dbReference type="SAM" id="Phobius"/>
    </source>
</evidence>
<protein>
    <submittedName>
        <fullName evidence="2">Uncharacterized protein</fullName>
    </submittedName>
</protein>
<name>A0A445FUP2_GLYSO</name>
<proteinExistence type="predicted"/>
<dbReference type="EMBL" id="QZWG01000018">
    <property type="protein sequence ID" value="RZB52629.1"/>
    <property type="molecule type" value="Genomic_DNA"/>
</dbReference>
<feature type="transmembrane region" description="Helical" evidence="1">
    <location>
        <begin position="29"/>
        <end position="51"/>
    </location>
</feature>
<keyword evidence="1" id="KW-0812">Transmembrane</keyword>
<organism evidence="2 3">
    <name type="scientific">Glycine soja</name>
    <name type="common">Wild soybean</name>
    <dbReference type="NCBI Taxonomy" id="3848"/>
    <lineage>
        <taxon>Eukaryota</taxon>
        <taxon>Viridiplantae</taxon>
        <taxon>Streptophyta</taxon>
        <taxon>Embryophyta</taxon>
        <taxon>Tracheophyta</taxon>
        <taxon>Spermatophyta</taxon>
        <taxon>Magnoliopsida</taxon>
        <taxon>eudicotyledons</taxon>
        <taxon>Gunneridae</taxon>
        <taxon>Pentapetalae</taxon>
        <taxon>rosids</taxon>
        <taxon>fabids</taxon>
        <taxon>Fabales</taxon>
        <taxon>Fabaceae</taxon>
        <taxon>Papilionoideae</taxon>
        <taxon>50 kb inversion clade</taxon>
        <taxon>NPAAA clade</taxon>
        <taxon>indigoferoid/millettioid clade</taxon>
        <taxon>Phaseoleae</taxon>
        <taxon>Glycine</taxon>
        <taxon>Glycine subgen. Soja</taxon>
    </lineage>
</organism>
<keyword evidence="1" id="KW-1133">Transmembrane helix</keyword>
<evidence type="ECO:0000313" key="3">
    <source>
        <dbReference type="Proteomes" id="UP000289340"/>
    </source>
</evidence>
<keyword evidence="1" id="KW-0472">Membrane</keyword>
<feature type="non-terminal residue" evidence="2">
    <location>
        <position position="1"/>
    </location>
</feature>
<comment type="caution">
    <text evidence="2">The sequence shown here is derived from an EMBL/GenBank/DDBJ whole genome shotgun (WGS) entry which is preliminary data.</text>
</comment>
<reference evidence="2 3" key="1">
    <citation type="submission" date="2018-09" db="EMBL/GenBank/DDBJ databases">
        <title>A high-quality reference genome of wild soybean provides a powerful tool to mine soybean genomes.</title>
        <authorList>
            <person name="Xie M."/>
            <person name="Chung C.Y.L."/>
            <person name="Li M.-W."/>
            <person name="Wong F.-L."/>
            <person name="Chan T.-F."/>
            <person name="Lam H.-M."/>
        </authorList>
    </citation>
    <scope>NUCLEOTIDE SEQUENCE [LARGE SCALE GENOMIC DNA]</scope>
    <source>
        <strain evidence="3">cv. W05</strain>
        <tissue evidence="2">Hypocotyl of etiolated seedlings</tissue>
    </source>
</reference>
<dbReference type="Proteomes" id="UP000289340">
    <property type="component" value="Chromosome 18"/>
</dbReference>
<sequence>IMLLDSFEKLSFLRRLAKGVAQAFSAFPYFMSTISTMSGIFLSFFSLTGVLTIEHLSEPNMDILYVFLPLIFVFWGMPLPDTCFFDAEEMSSNSLVIKELIVAVVLRLMDPPPPFIPYRL</sequence>
<accession>A0A445FUP2</accession>